<dbReference type="Pfam" id="PF13581">
    <property type="entry name" value="HATPase_c_2"/>
    <property type="match status" value="1"/>
</dbReference>
<organism evidence="3 4">
    <name type="scientific">Actinomadura miaoliensis</name>
    <dbReference type="NCBI Taxonomy" id="430685"/>
    <lineage>
        <taxon>Bacteria</taxon>
        <taxon>Bacillati</taxon>
        <taxon>Actinomycetota</taxon>
        <taxon>Actinomycetes</taxon>
        <taxon>Streptosporangiales</taxon>
        <taxon>Thermomonosporaceae</taxon>
        <taxon>Actinomadura</taxon>
    </lineage>
</organism>
<dbReference type="PANTHER" id="PTHR35526:SF3">
    <property type="entry name" value="ANTI-SIGMA-F FACTOR RSBW"/>
    <property type="match status" value="1"/>
</dbReference>
<dbReference type="CDD" id="cd16936">
    <property type="entry name" value="HATPase_RsbW-like"/>
    <property type="match status" value="1"/>
</dbReference>
<comment type="caution">
    <text evidence="3">The sequence shown here is derived from an EMBL/GenBank/DDBJ whole genome shotgun (WGS) entry which is preliminary data.</text>
</comment>
<dbReference type="PANTHER" id="PTHR35526">
    <property type="entry name" value="ANTI-SIGMA-F FACTOR RSBW-RELATED"/>
    <property type="match status" value="1"/>
</dbReference>
<dbReference type="EMBL" id="BAAAZG010000019">
    <property type="protein sequence ID" value="GAA4074561.1"/>
    <property type="molecule type" value="Genomic_DNA"/>
</dbReference>
<dbReference type="SUPFAM" id="SSF55874">
    <property type="entry name" value="ATPase domain of HSP90 chaperone/DNA topoisomerase II/histidine kinase"/>
    <property type="match status" value="1"/>
</dbReference>
<proteinExistence type="predicted"/>
<evidence type="ECO:0000313" key="3">
    <source>
        <dbReference type="EMBL" id="GAA4074561.1"/>
    </source>
</evidence>
<evidence type="ECO:0000256" key="1">
    <source>
        <dbReference type="ARBA" id="ARBA00022527"/>
    </source>
</evidence>
<sequence length="147" mass="15319">MCVSIFFASEPAGGMRWRRSFPGQARYAAAARRFVAALLDDCPFLDEVTLAADELVVNALRHTRSGGPGGTFAVDVGRWDALVAVAVSDQGGPNEPAVVDAGELAECGRGLRTISAMAAGWGWFGNEQARTVTAVFASSGVSWVAAA</sequence>
<dbReference type="InterPro" id="IPR036890">
    <property type="entry name" value="HATPase_C_sf"/>
</dbReference>
<feature type="domain" description="Histidine kinase/HSP90-like ATPase" evidence="2">
    <location>
        <begin position="22"/>
        <end position="118"/>
    </location>
</feature>
<dbReference type="InterPro" id="IPR003594">
    <property type="entry name" value="HATPase_dom"/>
</dbReference>
<protein>
    <recommendedName>
        <fullName evidence="2">Histidine kinase/HSP90-like ATPase domain-containing protein</fullName>
    </recommendedName>
</protein>
<keyword evidence="1" id="KW-0808">Transferase</keyword>
<keyword evidence="1" id="KW-0723">Serine/threonine-protein kinase</keyword>
<keyword evidence="4" id="KW-1185">Reference proteome</keyword>
<dbReference type="RefSeq" id="WP_344947936.1">
    <property type="nucleotide sequence ID" value="NZ_BAAAZG010000019.1"/>
</dbReference>
<dbReference type="InterPro" id="IPR050267">
    <property type="entry name" value="Anti-sigma-factor_SerPK"/>
</dbReference>
<dbReference type="Proteomes" id="UP001500683">
    <property type="component" value="Unassembled WGS sequence"/>
</dbReference>
<evidence type="ECO:0000259" key="2">
    <source>
        <dbReference type="Pfam" id="PF13581"/>
    </source>
</evidence>
<evidence type="ECO:0000313" key="4">
    <source>
        <dbReference type="Proteomes" id="UP001500683"/>
    </source>
</evidence>
<accession>A0ABP7VUU2</accession>
<keyword evidence="1" id="KW-0418">Kinase</keyword>
<reference evidence="4" key="1">
    <citation type="journal article" date="2019" name="Int. J. Syst. Evol. Microbiol.">
        <title>The Global Catalogue of Microorganisms (GCM) 10K type strain sequencing project: providing services to taxonomists for standard genome sequencing and annotation.</title>
        <authorList>
            <consortium name="The Broad Institute Genomics Platform"/>
            <consortium name="The Broad Institute Genome Sequencing Center for Infectious Disease"/>
            <person name="Wu L."/>
            <person name="Ma J."/>
        </authorList>
    </citation>
    <scope>NUCLEOTIDE SEQUENCE [LARGE SCALE GENOMIC DNA]</scope>
    <source>
        <strain evidence="4">JCM 16702</strain>
    </source>
</reference>
<gene>
    <name evidence="3" type="ORF">GCM10022214_34280</name>
</gene>
<dbReference type="Gene3D" id="3.30.565.10">
    <property type="entry name" value="Histidine kinase-like ATPase, C-terminal domain"/>
    <property type="match status" value="1"/>
</dbReference>
<name>A0ABP7VUU2_9ACTN</name>